<evidence type="ECO:0000313" key="2">
    <source>
        <dbReference type="Proteomes" id="UP000500857"/>
    </source>
</evidence>
<reference evidence="1 2" key="1">
    <citation type="submission" date="2020-04" db="EMBL/GenBank/DDBJ databases">
        <authorList>
            <person name="Basu S."/>
            <person name="Maruthanayagam V."/>
            <person name="Chakraborty S."/>
            <person name="Pramanik A."/>
            <person name="Mukherjee J."/>
            <person name="Brink B."/>
        </authorList>
    </citation>
    <scope>NUCLEOTIDE SEQUENCE [LARGE SCALE GENOMIC DNA]</scope>
    <source>
        <strain evidence="1 2">AP17</strain>
    </source>
</reference>
<dbReference type="KEGG" id="oxy:HCG48_11205"/>
<dbReference type="EMBL" id="CP051167">
    <property type="protein sequence ID" value="QIZ71068.1"/>
    <property type="molecule type" value="Genomic_DNA"/>
</dbReference>
<evidence type="ECO:0000313" key="1">
    <source>
        <dbReference type="EMBL" id="QIZ71068.1"/>
    </source>
</evidence>
<dbReference type="AlphaFoldDB" id="A0A6H1TWS8"/>
<dbReference type="Proteomes" id="UP000500857">
    <property type="component" value="Chromosome"/>
</dbReference>
<organism evidence="1 2">
    <name type="scientific">Oxynema aestuarii AP17</name>
    <dbReference type="NCBI Taxonomy" id="2064643"/>
    <lineage>
        <taxon>Bacteria</taxon>
        <taxon>Bacillati</taxon>
        <taxon>Cyanobacteriota</taxon>
        <taxon>Cyanophyceae</taxon>
        <taxon>Oscillatoriophycideae</taxon>
        <taxon>Oscillatoriales</taxon>
        <taxon>Oscillatoriaceae</taxon>
        <taxon>Oxynema</taxon>
        <taxon>Oxynema aestuarii</taxon>
    </lineage>
</organism>
<protein>
    <submittedName>
        <fullName evidence="1">Uncharacterized protein</fullName>
    </submittedName>
</protein>
<keyword evidence="2" id="KW-1185">Reference proteome</keyword>
<name>A0A6H1TWS8_9CYAN</name>
<gene>
    <name evidence="1" type="ORF">HCG48_11205</name>
</gene>
<accession>A0A6H1TWS8</accession>
<dbReference type="RefSeq" id="WP_168569223.1">
    <property type="nucleotide sequence ID" value="NZ_CP051167.1"/>
</dbReference>
<sequence>MVLIYTHLFDRPIWPKAQKREATTDTTETTLSNLSVPEIEPRDRSVERELTLAKYTTETIARGTELHLLERRFIL</sequence>
<proteinExistence type="predicted"/>